<comment type="similarity">
    <text evidence="1 8">Belongs to the PDK/BCKDK protein kinase family.</text>
</comment>
<dbReference type="PANTHER" id="PTHR11947">
    <property type="entry name" value="PYRUVATE DEHYDROGENASE KINASE"/>
    <property type="match status" value="1"/>
</dbReference>
<dbReference type="EC" id="2.7.11.-" evidence="8"/>
<gene>
    <name evidence="10" type="primary">PDK2</name>
    <name evidence="10" type="ORF">CcaverHIS019_0307550</name>
</gene>
<keyword evidence="5 8" id="KW-0067">ATP-binding</keyword>
<dbReference type="PANTHER" id="PTHR11947:SF3">
    <property type="entry name" value="[PYRUVATE DEHYDROGENASE (ACETYL-TRANSFERRING)] KINASE, MITOCHONDRIAL"/>
    <property type="match status" value="1"/>
</dbReference>
<keyword evidence="11" id="KW-1185">Reference proteome</keyword>
<dbReference type="EMBL" id="AP028214">
    <property type="protein sequence ID" value="BEI90685.1"/>
    <property type="molecule type" value="Genomic_DNA"/>
</dbReference>
<dbReference type="Gene3D" id="1.20.140.20">
    <property type="entry name" value="Alpha-ketoacid/pyruvate dehydrogenase kinase, N-terminal domain"/>
    <property type="match status" value="2"/>
</dbReference>
<feature type="domain" description="Histidine kinase" evidence="9">
    <location>
        <begin position="313"/>
        <end position="440"/>
    </location>
</feature>
<evidence type="ECO:0000313" key="11">
    <source>
        <dbReference type="Proteomes" id="UP001233271"/>
    </source>
</evidence>
<evidence type="ECO:0000256" key="5">
    <source>
        <dbReference type="ARBA" id="ARBA00022840"/>
    </source>
</evidence>
<comment type="subcellular location">
    <subcellularLocation>
        <location evidence="8">Mitochondrion matrix</location>
    </subcellularLocation>
</comment>
<dbReference type="InterPro" id="IPR036890">
    <property type="entry name" value="HATPase_C_sf"/>
</dbReference>
<dbReference type="InterPro" id="IPR018955">
    <property type="entry name" value="BCDHK/PDK_N"/>
</dbReference>
<protein>
    <recommendedName>
        <fullName evidence="8">Protein-serine/threonine kinase</fullName>
        <ecNumber evidence="8">2.7.11.-</ecNumber>
    </recommendedName>
</protein>
<name>A0AA48IA69_9TREE</name>
<proteinExistence type="inferred from homology"/>
<dbReference type="SUPFAM" id="SSF55874">
    <property type="entry name" value="ATPase domain of HSP90 chaperone/DNA topoisomerase II/histidine kinase"/>
    <property type="match status" value="1"/>
</dbReference>
<dbReference type="AlphaFoldDB" id="A0AA48IA69"/>
<keyword evidence="6 8" id="KW-0496">Mitochondrion</keyword>
<dbReference type="GO" id="GO:0010906">
    <property type="term" value="P:regulation of glucose metabolic process"/>
    <property type="evidence" value="ECO:0007669"/>
    <property type="project" value="TreeGrafter"/>
</dbReference>
<dbReference type="GO" id="GO:0004740">
    <property type="term" value="F:pyruvate dehydrogenase (acetyl-transferring) kinase activity"/>
    <property type="evidence" value="ECO:0007669"/>
    <property type="project" value="UniProtKB-EC"/>
</dbReference>
<keyword evidence="2 8" id="KW-0808">Transferase</keyword>
<dbReference type="InterPro" id="IPR005467">
    <property type="entry name" value="His_kinase_dom"/>
</dbReference>
<evidence type="ECO:0000259" key="9">
    <source>
        <dbReference type="PROSITE" id="PS50109"/>
    </source>
</evidence>
<evidence type="ECO:0000256" key="7">
    <source>
        <dbReference type="ARBA" id="ARBA00048201"/>
    </source>
</evidence>
<keyword evidence="3 8" id="KW-0547">Nucleotide-binding</keyword>
<accession>A0AA48IA69</accession>
<dbReference type="SMART" id="SM00387">
    <property type="entry name" value="HATPase_c"/>
    <property type="match status" value="1"/>
</dbReference>
<keyword evidence="4 8" id="KW-0418">Kinase</keyword>
<dbReference type="Pfam" id="PF02518">
    <property type="entry name" value="HATPase_c"/>
    <property type="match status" value="1"/>
</dbReference>
<dbReference type="InterPro" id="IPR036784">
    <property type="entry name" value="AK/P_DHK_N_sf"/>
</dbReference>
<dbReference type="SUPFAM" id="SSF69012">
    <property type="entry name" value="alpha-ketoacid dehydrogenase kinase, N-terminal domain"/>
    <property type="match status" value="1"/>
</dbReference>
<evidence type="ECO:0000256" key="1">
    <source>
        <dbReference type="ARBA" id="ARBA00006155"/>
    </source>
</evidence>
<dbReference type="InterPro" id="IPR039028">
    <property type="entry name" value="BCKD/PDK"/>
</dbReference>
<dbReference type="PROSITE" id="PS50109">
    <property type="entry name" value="HIS_KIN"/>
    <property type="match status" value="1"/>
</dbReference>
<dbReference type="Proteomes" id="UP001233271">
    <property type="component" value="Chromosome 3"/>
</dbReference>
<evidence type="ECO:0000256" key="4">
    <source>
        <dbReference type="ARBA" id="ARBA00022777"/>
    </source>
</evidence>
<dbReference type="GO" id="GO:0005524">
    <property type="term" value="F:ATP binding"/>
    <property type="evidence" value="ECO:0007669"/>
    <property type="project" value="UniProtKB-UniRule"/>
</dbReference>
<evidence type="ECO:0000256" key="3">
    <source>
        <dbReference type="ARBA" id="ARBA00022741"/>
    </source>
</evidence>
<dbReference type="CDD" id="cd16929">
    <property type="entry name" value="HATPase_PDK-like"/>
    <property type="match status" value="1"/>
</dbReference>
<dbReference type="KEGG" id="ccac:CcaHIS019_0307550"/>
<dbReference type="Pfam" id="PF10436">
    <property type="entry name" value="BCDHK_Adom3"/>
    <property type="match status" value="1"/>
</dbReference>
<dbReference type="PRINTS" id="PR00344">
    <property type="entry name" value="BCTRLSENSOR"/>
</dbReference>
<sequence>MSKFKITPQLWDKIHHFASFPPTGVSLQQMILFGERPSQGTLIKAAQFLGEELPIRLSHRVVELESLPDGLSKMPSINRVKEWYAESFEELISFPKPKLPANIEEILRMPPTHPIAFPRAIPNPSLDPVLNEGPTGSRILYSDRPRQHQHVIGKGGVRMRIPIDRMYFSPPPVNTVYPPEVHEYNEKFTQLLQKIKHRHDPTVTSVAQGVLEWKRSQKHGRIGQNIQEWLDRFYLSRIGIRALIGQHVALNTLKPHPDYVGIICTNANVHDICHEAIENARFVCEEHYGLFKGPPIQLLCPRDLTFPYIPGHLSHICFELLKNSLRAVVERYGVDNEDQFPPVKVIVVEGSEDITIKLSDEGGGIPRSALPMIWTYLYTTMSDEGLESTIQESDFKAPMAGFGYGLPLSRLYARYFGGDLRLISMDGYGTDVYISLNKLSSSQEPLPTIIDPNWLQSAGKAGLAPDEGWGSPEEYLATDEQRAALERKQELAHIQQTEAVERAMAP</sequence>
<organism evidence="10 11">
    <name type="scientific">Cutaneotrichosporon cavernicola</name>
    <dbReference type="NCBI Taxonomy" id="279322"/>
    <lineage>
        <taxon>Eukaryota</taxon>
        <taxon>Fungi</taxon>
        <taxon>Dikarya</taxon>
        <taxon>Basidiomycota</taxon>
        <taxon>Agaricomycotina</taxon>
        <taxon>Tremellomycetes</taxon>
        <taxon>Trichosporonales</taxon>
        <taxon>Trichosporonaceae</taxon>
        <taxon>Cutaneotrichosporon</taxon>
    </lineage>
</organism>
<evidence type="ECO:0000256" key="8">
    <source>
        <dbReference type="RuleBase" id="RU366032"/>
    </source>
</evidence>
<reference evidence="10" key="1">
    <citation type="journal article" date="2023" name="BMC Genomics">
        <title>Chromosome-level genome assemblies of Cutaneotrichosporon spp. (Trichosporonales, Basidiomycota) reveal imbalanced evolution between nucleotide sequences and chromosome synteny.</title>
        <authorList>
            <person name="Kobayashi Y."/>
            <person name="Kayamori A."/>
            <person name="Aoki K."/>
            <person name="Shiwa Y."/>
            <person name="Matsutani M."/>
            <person name="Fujita N."/>
            <person name="Sugita T."/>
            <person name="Iwasaki W."/>
            <person name="Tanaka N."/>
            <person name="Takashima M."/>
        </authorList>
    </citation>
    <scope>NUCLEOTIDE SEQUENCE</scope>
    <source>
        <strain evidence="10">HIS019</strain>
    </source>
</reference>
<dbReference type="RefSeq" id="XP_060455950.1">
    <property type="nucleotide sequence ID" value="XM_060599237.1"/>
</dbReference>
<dbReference type="GO" id="GO:0005759">
    <property type="term" value="C:mitochondrial matrix"/>
    <property type="evidence" value="ECO:0007669"/>
    <property type="project" value="UniProtKB-SubCell"/>
</dbReference>
<dbReference type="InterPro" id="IPR004358">
    <property type="entry name" value="Sig_transdc_His_kin-like_C"/>
</dbReference>
<comment type="catalytic activity">
    <reaction evidence="7">
        <text>L-seryl-[pyruvate dehydrogenase E1 alpha subunit] + ATP = O-phospho-L-seryl-[pyruvate dehydrogenase E1 alpha subunit] + ADP + H(+)</text>
        <dbReference type="Rhea" id="RHEA:23052"/>
        <dbReference type="Rhea" id="RHEA-COMP:13689"/>
        <dbReference type="Rhea" id="RHEA-COMP:13690"/>
        <dbReference type="ChEBI" id="CHEBI:15378"/>
        <dbReference type="ChEBI" id="CHEBI:29999"/>
        <dbReference type="ChEBI" id="CHEBI:30616"/>
        <dbReference type="ChEBI" id="CHEBI:83421"/>
        <dbReference type="ChEBI" id="CHEBI:456216"/>
        <dbReference type="EC" id="2.7.11.2"/>
    </reaction>
</comment>
<dbReference type="InterPro" id="IPR003594">
    <property type="entry name" value="HATPase_dom"/>
</dbReference>
<evidence type="ECO:0000256" key="2">
    <source>
        <dbReference type="ARBA" id="ARBA00022679"/>
    </source>
</evidence>
<dbReference type="GeneID" id="85494555"/>
<evidence type="ECO:0000256" key="6">
    <source>
        <dbReference type="ARBA" id="ARBA00023128"/>
    </source>
</evidence>
<dbReference type="Gene3D" id="3.30.565.10">
    <property type="entry name" value="Histidine kinase-like ATPase, C-terminal domain"/>
    <property type="match status" value="1"/>
</dbReference>
<evidence type="ECO:0000313" key="10">
    <source>
        <dbReference type="EMBL" id="BEI90685.1"/>
    </source>
</evidence>